<dbReference type="InterPro" id="IPR039424">
    <property type="entry name" value="SBP_5"/>
</dbReference>
<dbReference type="Gene3D" id="3.10.105.10">
    <property type="entry name" value="Dipeptide-binding Protein, Domain 3"/>
    <property type="match status" value="1"/>
</dbReference>
<dbReference type="PIRSF" id="PIRSF002741">
    <property type="entry name" value="MppA"/>
    <property type="match status" value="1"/>
</dbReference>
<dbReference type="STRING" id="1414654.BFR47_04205"/>
<dbReference type="InterPro" id="IPR000914">
    <property type="entry name" value="SBP_5_dom"/>
</dbReference>
<dbReference type="GO" id="GO:0043190">
    <property type="term" value="C:ATP-binding cassette (ABC) transporter complex"/>
    <property type="evidence" value="ECO:0007669"/>
    <property type="project" value="InterPro"/>
</dbReference>
<accession>A0A1J4QAG6</accession>
<name>A0A1J4QAG6_9GAMM</name>
<dbReference type="CDD" id="cd08493">
    <property type="entry name" value="PBP2_DppA_like"/>
    <property type="match status" value="1"/>
</dbReference>
<dbReference type="OrthoDB" id="9801912at2"/>
<dbReference type="PANTHER" id="PTHR30290:SF28">
    <property type="entry name" value="ABC TRANSPORTER PERIPLASMIC-BINDING PROTEIN SAPA-RELATED"/>
    <property type="match status" value="1"/>
</dbReference>
<dbReference type="PROSITE" id="PS51257">
    <property type="entry name" value="PROKAR_LIPOPROTEIN"/>
    <property type="match status" value="1"/>
</dbReference>
<dbReference type="PANTHER" id="PTHR30290">
    <property type="entry name" value="PERIPLASMIC BINDING COMPONENT OF ABC TRANSPORTER"/>
    <property type="match status" value="1"/>
</dbReference>
<dbReference type="GO" id="GO:1904680">
    <property type="term" value="F:peptide transmembrane transporter activity"/>
    <property type="evidence" value="ECO:0007669"/>
    <property type="project" value="TreeGrafter"/>
</dbReference>
<reference evidence="2 3" key="1">
    <citation type="submission" date="2016-07" db="EMBL/GenBank/DDBJ databases">
        <title>Draft Genome Sequence of Oceanisphaera psychrotolerans, isolated from coastal sediment samples.</title>
        <authorList>
            <person name="Zhuo S."/>
            <person name="Ruan Z."/>
        </authorList>
    </citation>
    <scope>NUCLEOTIDE SEQUENCE [LARGE SCALE GENOMIC DNA]</scope>
    <source>
        <strain evidence="2 3">LAM-WHM-ZC</strain>
    </source>
</reference>
<dbReference type="EMBL" id="MDKE01000044">
    <property type="protein sequence ID" value="OIN06568.1"/>
    <property type="molecule type" value="Genomic_DNA"/>
</dbReference>
<dbReference type="RefSeq" id="WP_071473583.1">
    <property type="nucleotide sequence ID" value="NZ_MDKE01000044.1"/>
</dbReference>
<dbReference type="GO" id="GO:0015833">
    <property type="term" value="P:peptide transport"/>
    <property type="evidence" value="ECO:0007669"/>
    <property type="project" value="TreeGrafter"/>
</dbReference>
<gene>
    <name evidence="2" type="ORF">BFR47_04205</name>
</gene>
<dbReference type="SUPFAM" id="SSF53850">
    <property type="entry name" value="Periplasmic binding protein-like II"/>
    <property type="match status" value="1"/>
</dbReference>
<sequence>MRLWLCGLLTTLLLAGCDSGNRQLANESLLYCIEGSPLTFNPQLVTSTETLDATAHQLYDRLLEITPDSQHPIPALATAWERSEDGLRYRFTLRPGVTFHHTDWFSPSRPLTAEDVVFTFARLIDRQHPYHGVSGGRYPFFDSIGWHELVSEVRALGEHQVEFVLSRPNASFLTNLATDYAVILSAEYGQQLLTAGTPQLIDQQPVGTGPFLLSQYRPDEFIRYYRHPSYWRGSARLAQLVFDITPKSSKRLAKLLTGECDVMAHPATSQLSVIKQHSELALSHATGMNVAVLAFNTEKPPFNDVRVRKALSLALNRADILQAVYFDIGSLAESLLPPVSWGYHPNLLMPLPDQDRARWLLEQAGLSQGFEMTLLVPAGARTYNPDGLKTGQLIQRRLGELGITVKLLSLEEQILRRELLEGHQDAVLTGWSADTSDPDNMLRNLLSCQAIAAGTNASRWCHPLFEQQLDLALAEPQLVRRIQHYQLAQELAFQDMAVIPLVHSLRLQAYRKQVQGFRLLPYGGVALHQAYKE</sequence>
<dbReference type="Gene3D" id="3.90.76.10">
    <property type="entry name" value="Dipeptide-binding Protein, Domain 1"/>
    <property type="match status" value="1"/>
</dbReference>
<evidence type="ECO:0000313" key="2">
    <source>
        <dbReference type="EMBL" id="OIN06568.1"/>
    </source>
</evidence>
<dbReference type="AlphaFoldDB" id="A0A1J4QAG6"/>
<protein>
    <submittedName>
        <fullName evidence="2">Peptide ABC transporter substrate-binding protein</fullName>
    </submittedName>
</protein>
<evidence type="ECO:0000259" key="1">
    <source>
        <dbReference type="Pfam" id="PF00496"/>
    </source>
</evidence>
<keyword evidence="3" id="KW-1185">Reference proteome</keyword>
<dbReference type="Proteomes" id="UP000243073">
    <property type="component" value="Unassembled WGS sequence"/>
</dbReference>
<organism evidence="2 3">
    <name type="scientific">Oceanisphaera psychrotolerans</name>
    <dbReference type="NCBI Taxonomy" id="1414654"/>
    <lineage>
        <taxon>Bacteria</taxon>
        <taxon>Pseudomonadati</taxon>
        <taxon>Pseudomonadota</taxon>
        <taxon>Gammaproteobacteria</taxon>
        <taxon>Aeromonadales</taxon>
        <taxon>Aeromonadaceae</taxon>
        <taxon>Oceanisphaera</taxon>
    </lineage>
</organism>
<evidence type="ECO:0000313" key="3">
    <source>
        <dbReference type="Proteomes" id="UP000243073"/>
    </source>
</evidence>
<comment type="caution">
    <text evidence="2">The sequence shown here is derived from an EMBL/GenBank/DDBJ whole genome shotgun (WGS) entry which is preliminary data.</text>
</comment>
<dbReference type="Gene3D" id="3.40.190.10">
    <property type="entry name" value="Periplasmic binding protein-like II"/>
    <property type="match status" value="1"/>
</dbReference>
<dbReference type="GO" id="GO:0030288">
    <property type="term" value="C:outer membrane-bounded periplasmic space"/>
    <property type="evidence" value="ECO:0007669"/>
    <property type="project" value="UniProtKB-ARBA"/>
</dbReference>
<dbReference type="InterPro" id="IPR030678">
    <property type="entry name" value="Peptide/Ni-bd"/>
</dbReference>
<feature type="domain" description="Solute-binding protein family 5" evidence="1">
    <location>
        <begin position="72"/>
        <end position="450"/>
    </location>
</feature>
<dbReference type="Pfam" id="PF00496">
    <property type="entry name" value="SBP_bac_5"/>
    <property type="match status" value="1"/>
</dbReference>
<proteinExistence type="predicted"/>